<dbReference type="HOGENOM" id="CLU_1621809_0_0_1"/>
<name>D8S435_SELML</name>
<evidence type="ECO:0000313" key="2">
    <source>
        <dbReference type="Proteomes" id="UP000001514"/>
    </source>
</evidence>
<organism evidence="2">
    <name type="scientific">Selaginella moellendorffii</name>
    <name type="common">Spikemoss</name>
    <dbReference type="NCBI Taxonomy" id="88036"/>
    <lineage>
        <taxon>Eukaryota</taxon>
        <taxon>Viridiplantae</taxon>
        <taxon>Streptophyta</taxon>
        <taxon>Embryophyta</taxon>
        <taxon>Tracheophyta</taxon>
        <taxon>Lycopodiopsida</taxon>
        <taxon>Selaginellales</taxon>
        <taxon>Selaginellaceae</taxon>
        <taxon>Selaginella</taxon>
    </lineage>
</organism>
<sequence length="164" mass="18804">MQTCDLDNKDFFSKSDRPLVSDCFSYKGNGWHDLIGCRLTNFKLELVVPFCLNQMHDMIAFSGLDAFQFSSQASRKPHVEDAAGYPSGQSLLDYLRAVDLTGVVIQLLITLHYLHYVTWTKWNSYEIWQADDFIFNLNGHSTEVGVSLDGNFRAYCKLCQTWLL</sequence>
<accession>D8S435</accession>
<dbReference type="KEGG" id="smo:SELMODRAFT_417921"/>
<gene>
    <name evidence="1" type="ORF">SELMODRAFT_417921</name>
</gene>
<proteinExistence type="predicted"/>
<dbReference type="EMBL" id="GL377601">
    <property type="protein sequence ID" value="EFJ20865.1"/>
    <property type="molecule type" value="Genomic_DNA"/>
</dbReference>
<dbReference type="AlphaFoldDB" id="D8S435"/>
<protein>
    <submittedName>
        <fullName evidence="1">Uncharacterized protein</fullName>
    </submittedName>
</protein>
<evidence type="ECO:0000313" key="1">
    <source>
        <dbReference type="EMBL" id="EFJ20865.1"/>
    </source>
</evidence>
<reference evidence="1 2" key="1">
    <citation type="journal article" date="2011" name="Science">
        <title>The Selaginella genome identifies genetic changes associated with the evolution of vascular plants.</title>
        <authorList>
            <person name="Banks J.A."/>
            <person name="Nishiyama T."/>
            <person name="Hasebe M."/>
            <person name="Bowman J.L."/>
            <person name="Gribskov M."/>
            <person name="dePamphilis C."/>
            <person name="Albert V.A."/>
            <person name="Aono N."/>
            <person name="Aoyama T."/>
            <person name="Ambrose B.A."/>
            <person name="Ashton N.W."/>
            <person name="Axtell M.J."/>
            <person name="Barker E."/>
            <person name="Barker M.S."/>
            <person name="Bennetzen J.L."/>
            <person name="Bonawitz N.D."/>
            <person name="Chapple C."/>
            <person name="Cheng C."/>
            <person name="Correa L.G."/>
            <person name="Dacre M."/>
            <person name="DeBarry J."/>
            <person name="Dreyer I."/>
            <person name="Elias M."/>
            <person name="Engstrom E.M."/>
            <person name="Estelle M."/>
            <person name="Feng L."/>
            <person name="Finet C."/>
            <person name="Floyd S.K."/>
            <person name="Frommer W.B."/>
            <person name="Fujita T."/>
            <person name="Gramzow L."/>
            <person name="Gutensohn M."/>
            <person name="Harholt J."/>
            <person name="Hattori M."/>
            <person name="Heyl A."/>
            <person name="Hirai T."/>
            <person name="Hiwatashi Y."/>
            <person name="Ishikawa M."/>
            <person name="Iwata M."/>
            <person name="Karol K.G."/>
            <person name="Koehler B."/>
            <person name="Kolukisaoglu U."/>
            <person name="Kubo M."/>
            <person name="Kurata T."/>
            <person name="Lalonde S."/>
            <person name="Li K."/>
            <person name="Li Y."/>
            <person name="Litt A."/>
            <person name="Lyons E."/>
            <person name="Manning G."/>
            <person name="Maruyama T."/>
            <person name="Michael T.P."/>
            <person name="Mikami K."/>
            <person name="Miyazaki S."/>
            <person name="Morinaga S."/>
            <person name="Murata T."/>
            <person name="Mueller-Roeber B."/>
            <person name="Nelson D.R."/>
            <person name="Obara M."/>
            <person name="Oguri Y."/>
            <person name="Olmstead R.G."/>
            <person name="Onodera N."/>
            <person name="Petersen B.L."/>
            <person name="Pils B."/>
            <person name="Prigge M."/>
            <person name="Rensing S.A."/>
            <person name="Riano-Pachon D.M."/>
            <person name="Roberts A.W."/>
            <person name="Sato Y."/>
            <person name="Scheller H.V."/>
            <person name="Schulz B."/>
            <person name="Schulz C."/>
            <person name="Shakirov E.V."/>
            <person name="Shibagaki N."/>
            <person name="Shinohara N."/>
            <person name="Shippen D.E."/>
            <person name="Soerensen I."/>
            <person name="Sotooka R."/>
            <person name="Sugimoto N."/>
            <person name="Sugita M."/>
            <person name="Sumikawa N."/>
            <person name="Tanurdzic M."/>
            <person name="Theissen G."/>
            <person name="Ulvskov P."/>
            <person name="Wakazuki S."/>
            <person name="Weng J.K."/>
            <person name="Willats W.W."/>
            <person name="Wipf D."/>
            <person name="Wolf P.G."/>
            <person name="Yang L."/>
            <person name="Zimmer A.D."/>
            <person name="Zhu Q."/>
            <person name="Mitros T."/>
            <person name="Hellsten U."/>
            <person name="Loque D."/>
            <person name="Otillar R."/>
            <person name="Salamov A."/>
            <person name="Schmutz J."/>
            <person name="Shapiro H."/>
            <person name="Lindquist E."/>
            <person name="Lucas S."/>
            <person name="Rokhsar D."/>
            <person name="Grigoriev I.V."/>
        </authorList>
    </citation>
    <scope>NUCLEOTIDE SEQUENCE [LARGE SCALE GENOMIC DNA]</scope>
</reference>
<dbReference type="InParanoid" id="D8S435"/>
<dbReference type="Proteomes" id="UP000001514">
    <property type="component" value="Unassembled WGS sequence"/>
</dbReference>
<keyword evidence="2" id="KW-1185">Reference proteome</keyword>
<dbReference type="Gramene" id="EFJ20865">
    <property type="protein sequence ID" value="EFJ20865"/>
    <property type="gene ID" value="SELMODRAFT_417921"/>
</dbReference>